<protein>
    <submittedName>
        <fullName evidence="1">Uncharacterized protein</fullName>
    </submittedName>
</protein>
<dbReference type="Proteomes" id="UP000821865">
    <property type="component" value="Chromosome 11"/>
</dbReference>
<gene>
    <name evidence="1" type="ORF">HPB49_000171</name>
</gene>
<evidence type="ECO:0000313" key="1">
    <source>
        <dbReference type="EMBL" id="KAH7970142.1"/>
    </source>
</evidence>
<comment type="caution">
    <text evidence="1">The sequence shown here is derived from an EMBL/GenBank/DDBJ whole genome shotgun (WGS) entry which is preliminary data.</text>
</comment>
<sequence length="1502" mass="170985">MKILWILFFSVATSGFDVGKEYVYKQKGTLHVANPEQPLQSAGVGFTSKIVVQPKEHHTIFSIVDFEAEAFNSDSIDVAHHQFKYGRHEDLVGALESPFAAKFNEGKVDEIEIDKNEPLWVRNMKKGILSLFQLDLVKGRHENPDDREYHVQEDGLHGPCDTQYIVHNEDHGHIEVTKAKNLEKCDPGNYATYGRQKGTVCVKCEAQRTYQLADTSEVYYALKGTAQRYVIEHAWSESTQMLRSNNEGKEVRVVFNRTLDLETEGEMTEKLSLPGEIQKERSLAQQFPVTPDYDDPQDLKRVSGFITYFGLRSIKEHFLAGLRAQARLEYSNENIPDIDNEISGGLFLIAFHSFSSFDYEDIDDVYRNHVLTAPEDIKDSMRNVFLDLLGATGSNPHIAYGLSLIKTGKLNKLEAHYFYNKIQMHLKEASTAMIHEISDSCKSQAVKSHRGTWSSCKLAASAIAGGCGCQHANNDHEEDKGTCSPEIVSRFFNYSVTPGDVENEPEHQSTVFLSVAGNLGTRKAVEYLERFICPKWHANEHKRMAALWALKQAAKRHPKLARSTALPVFHNTSEPSEIRIAAFLVVLATNPELYVLRHIGLEMVTEPSDQVVAFVTSAFRSLAESEYPCHREISQRLRYVLPLWDSHSRFRKPIDVTSSHMFISSGYNHKYDYGGMTQVEMIRSRDSYLPRNLHVSMKDYMAGHTHDTVAISFESWGMDKLLNQLLGPQPGSSRNIWNVMGRRRFPREASADEREHIDDALSIAVRAYDPAYARLSLSVFGQTINTWDFDESILEALKAKVTPDKAAEKSAGSGSRKFFSLTKDWLYLMPTELGVPLLFDHKQVDFIYANRQGLDGIRHADNGEMNFDIKGHYLYETRSYQSFGLPLSFVNETVGTYYDARTVISWPLDLKVNLNAAEGKLSLRRPLHLPWNVAKHYFDSFTYKAPFETRTRDAAVANVQKPLYRSEELTKFDHKYFDEAFGVGLAVKGHLLSKGLQQSLRDFSHMTWREQLYYVTINPNWHPRDVKIFLVPAAEDTTKEVDVNITYKFFESGAVRNSHFNPHDQIGDDPELPATHVVNVDVAFKGEAKERKATAELRYSFDHDLFNQKLQLFYERTPFSKAEKEEMKVCVDASAEFPKPDWLKYYNLLTFYQGQQVNASLDLHYGSSCEGQSQLLRHSSRFGKFTADVEYANYKPLYRRLFPYQALFPVLHLPEDPFLRVLRLNFKGENGKLHVVSQVPRWDPKEKLRSDITVVREDGHSVEYHGVPLLTHVLTPKVFAEMGYTNMEDYSSLYKHGYCDLQSLSVRTFDGTAIELPQTDCYEVVTRDCSQNKRFLVLARATNNPTFTKALKVFIHTTKVEIQPATGDSGLVVSVDGTTLKTTTERPYRHTYHGAELFRIENSAETWFALGVRVVRRLLGLQWKHALCPAAFLFLSRSLHATSSNSLQVAPFYSGKLCGLCGDYNLDRNHELSGPDGRFYNSTLEFAKTYVVPSSDCSLPSQ</sequence>
<dbReference type="EMBL" id="CM023480">
    <property type="protein sequence ID" value="KAH7970142.1"/>
    <property type="molecule type" value="Genomic_DNA"/>
</dbReference>
<accession>A0ACB8DI74</accession>
<evidence type="ECO:0000313" key="2">
    <source>
        <dbReference type="Proteomes" id="UP000821865"/>
    </source>
</evidence>
<organism evidence="1 2">
    <name type="scientific">Dermacentor silvarum</name>
    <name type="common">Tick</name>
    <dbReference type="NCBI Taxonomy" id="543639"/>
    <lineage>
        <taxon>Eukaryota</taxon>
        <taxon>Metazoa</taxon>
        <taxon>Ecdysozoa</taxon>
        <taxon>Arthropoda</taxon>
        <taxon>Chelicerata</taxon>
        <taxon>Arachnida</taxon>
        <taxon>Acari</taxon>
        <taxon>Parasitiformes</taxon>
        <taxon>Ixodida</taxon>
        <taxon>Ixodoidea</taxon>
        <taxon>Ixodidae</taxon>
        <taxon>Rhipicephalinae</taxon>
        <taxon>Dermacentor</taxon>
    </lineage>
</organism>
<reference evidence="1" key="1">
    <citation type="submission" date="2020-05" db="EMBL/GenBank/DDBJ databases">
        <title>Large-scale comparative analyses of tick genomes elucidate their genetic diversity and vector capacities.</title>
        <authorList>
            <person name="Jia N."/>
            <person name="Wang J."/>
            <person name="Shi W."/>
            <person name="Du L."/>
            <person name="Sun Y."/>
            <person name="Zhan W."/>
            <person name="Jiang J."/>
            <person name="Wang Q."/>
            <person name="Zhang B."/>
            <person name="Ji P."/>
            <person name="Sakyi L.B."/>
            <person name="Cui X."/>
            <person name="Yuan T."/>
            <person name="Jiang B."/>
            <person name="Yang W."/>
            <person name="Lam T.T.-Y."/>
            <person name="Chang Q."/>
            <person name="Ding S."/>
            <person name="Wang X."/>
            <person name="Zhu J."/>
            <person name="Ruan X."/>
            <person name="Zhao L."/>
            <person name="Wei J."/>
            <person name="Que T."/>
            <person name="Du C."/>
            <person name="Cheng J."/>
            <person name="Dai P."/>
            <person name="Han X."/>
            <person name="Huang E."/>
            <person name="Gao Y."/>
            <person name="Liu J."/>
            <person name="Shao H."/>
            <person name="Ye R."/>
            <person name="Li L."/>
            <person name="Wei W."/>
            <person name="Wang X."/>
            <person name="Wang C."/>
            <person name="Yang T."/>
            <person name="Huo Q."/>
            <person name="Li W."/>
            <person name="Guo W."/>
            <person name="Chen H."/>
            <person name="Zhou L."/>
            <person name="Ni X."/>
            <person name="Tian J."/>
            <person name="Zhou Y."/>
            <person name="Sheng Y."/>
            <person name="Liu T."/>
            <person name="Pan Y."/>
            <person name="Xia L."/>
            <person name="Li J."/>
            <person name="Zhao F."/>
            <person name="Cao W."/>
        </authorList>
    </citation>
    <scope>NUCLEOTIDE SEQUENCE</scope>
    <source>
        <strain evidence="1">Dsil-2018</strain>
    </source>
</reference>
<name>A0ACB8DI74_DERSI</name>
<proteinExistence type="predicted"/>
<keyword evidence="2" id="KW-1185">Reference proteome</keyword>